<dbReference type="KEGG" id="asui:ASUIS_0941"/>
<dbReference type="PIRSF" id="PIRSF000303">
    <property type="entry name" value="Glutathion_perox"/>
    <property type="match status" value="1"/>
</dbReference>
<keyword evidence="3 5" id="KW-0560">Oxidoreductase</keyword>
<dbReference type="InterPro" id="IPR029759">
    <property type="entry name" value="GPX_AS"/>
</dbReference>
<keyword evidence="2 5" id="KW-0575">Peroxidase</keyword>
<dbReference type="SUPFAM" id="SSF52833">
    <property type="entry name" value="Thioredoxin-like"/>
    <property type="match status" value="1"/>
</dbReference>
<protein>
    <recommendedName>
        <fullName evidence="5">Glutathione peroxidase</fullName>
    </recommendedName>
</protein>
<dbReference type="PROSITE" id="PS51355">
    <property type="entry name" value="GLUTATHIONE_PEROXID_3"/>
    <property type="match status" value="1"/>
</dbReference>
<dbReference type="FunFam" id="3.40.30.10:FF:000010">
    <property type="entry name" value="Glutathione peroxidase"/>
    <property type="match status" value="1"/>
</dbReference>
<reference evidence="6 7" key="1">
    <citation type="submission" date="2018-08" db="EMBL/GenBank/DDBJ databases">
        <title>Complete genome of the Arcobacter suis type strain LMG 26152.</title>
        <authorList>
            <person name="Miller W.G."/>
            <person name="Yee E."/>
            <person name="Bono J.L."/>
        </authorList>
    </citation>
    <scope>NUCLEOTIDE SEQUENCE [LARGE SCALE GENOMIC DNA]</scope>
    <source>
        <strain evidence="6 7">CECT 7833</strain>
    </source>
</reference>
<feature type="active site" evidence="4">
    <location>
        <position position="57"/>
    </location>
</feature>
<dbReference type="Proteomes" id="UP000263040">
    <property type="component" value="Chromosome"/>
</dbReference>
<name>A0AAD0WQ51_9BACT</name>
<keyword evidence="7" id="KW-1185">Reference proteome</keyword>
<dbReference type="PROSITE" id="PS00460">
    <property type="entry name" value="GLUTATHIONE_PEROXID_1"/>
    <property type="match status" value="1"/>
</dbReference>
<dbReference type="PRINTS" id="PR01011">
    <property type="entry name" value="GLUTPROXDASE"/>
</dbReference>
<dbReference type="GO" id="GO:0034599">
    <property type="term" value="P:cellular response to oxidative stress"/>
    <property type="evidence" value="ECO:0007669"/>
    <property type="project" value="TreeGrafter"/>
</dbReference>
<dbReference type="Gene3D" id="3.40.30.10">
    <property type="entry name" value="Glutaredoxin"/>
    <property type="match status" value="1"/>
</dbReference>
<dbReference type="GO" id="GO:0004601">
    <property type="term" value="F:peroxidase activity"/>
    <property type="evidence" value="ECO:0007669"/>
    <property type="project" value="UniProtKB-KW"/>
</dbReference>
<dbReference type="InterPro" id="IPR000889">
    <property type="entry name" value="Glutathione_peroxidase"/>
</dbReference>
<organism evidence="6 7">
    <name type="scientific">Arcobacter suis CECT 7833</name>
    <dbReference type="NCBI Taxonomy" id="663365"/>
    <lineage>
        <taxon>Bacteria</taxon>
        <taxon>Pseudomonadati</taxon>
        <taxon>Campylobacterota</taxon>
        <taxon>Epsilonproteobacteria</taxon>
        <taxon>Campylobacterales</taxon>
        <taxon>Arcobacteraceae</taxon>
        <taxon>Arcobacter</taxon>
    </lineage>
</organism>
<dbReference type="AlphaFoldDB" id="A0AAD0WQ51"/>
<evidence type="ECO:0000256" key="2">
    <source>
        <dbReference type="ARBA" id="ARBA00022559"/>
    </source>
</evidence>
<evidence type="ECO:0000256" key="3">
    <source>
        <dbReference type="ARBA" id="ARBA00023002"/>
    </source>
</evidence>
<dbReference type="PROSITE" id="PS00763">
    <property type="entry name" value="GLUTATHIONE_PEROXID_2"/>
    <property type="match status" value="1"/>
</dbReference>
<evidence type="ECO:0000313" key="6">
    <source>
        <dbReference type="EMBL" id="AXX89430.1"/>
    </source>
</evidence>
<accession>A0AAD0WQ51</accession>
<dbReference type="CDD" id="cd00340">
    <property type="entry name" value="GSH_Peroxidase"/>
    <property type="match status" value="1"/>
</dbReference>
<proteinExistence type="inferred from homology"/>
<dbReference type="PANTHER" id="PTHR11592">
    <property type="entry name" value="GLUTATHIONE PEROXIDASE"/>
    <property type="match status" value="1"/>
</dbReference>
<dbReference type="EMBL" id="CP032100">
    <property type="protein sequence ID" value="AXX89430.1"/>
    <property type="molecule type" value="Genomic_DNA"/>
</dbReference>
<dbReference type="InterPro" id="IPR036249">
    <property type="entry name" value="Thioredoxin-like_sf"/>
</dbReference>
<gene>
    <name evidence="6" type="ORF">ASUIS_0941</name>
</gene>
<evidence type="ECO:0000256" key="1">
    <source>
        <dbReference type="ARBA" id="ARBA00006926"/>
    </source>
</evidence>
<dbReference type="PANTHER" id="PTHR11592:SF78">
    <property type="entry name" value="GLUTATHIONE PEROXIDASE"/>
    <property type="match status" value="1"/>
</dbReference>
<dbReference type="Pfam" id="PF00255">
    <property type="entry name" value="GSHPx"/>
    <property type="match status" value="1"/>
</dbReference>
<sequence>MFNKMILSVLVIFSFINAKENQMSIYDFNVKTIDGQEISMSKYKGKVLLIVNVASKCGFTSQYEGLEKLFEKYKNEDFMILGFPSNQFANQEPESNEKIKEFCSLTYDVKFDMFAKVDVNGENEAPIYKFLKSSQKGILGTENIKWNFTKFLVDKEGNVIDRFASTTTPESIEKDIIKLLK</sequence>
<dbReference type="InterPro" id="IPR029760">
    <property type="entry name" value="GPX_CS"/>
</dbReference>
<evidence type="ECO:0000256" key="5">
    <source>
        <dbReference type="RuleBase" id="RU000499"/>
    </source>
</evidence>
<evidence type="ECO:0000313" key="7">
    <source>
        <dbReference type="Proteomes" id="UP000263040"/>
    </source>
</evidence>
<evidence type="ECO:0000256" key="4">
    <source>
        <dbReference type="PIRSR" id="PIRSR000303-1"/>
    </source>
</evidence>
<comment type="similarity">
    <text evidence="1 5">Belongs to the glutathione peroxidase family.</text>
</comment>